<evidence type="ECO:0008006" key="3">
    <source>
        <dbReference type="Google" id="ProtNLM"/>
    </source>
</evidence>
<comment type="caution">
    <text evidence="1">The sequence shown here is derived from an EMBL/GenBank/DDBJ whole genome shotgun (WGS) entry which is preliminary data.</text>
</comment>
<name>A0ABU5PC22_9PSED</name>
<dbReference type="EMBL" id="JAYEET010000045">
    <property type="protein sequence ID" value="MEA1607154.1"/>
    <property type="molecule type" value="Genomic_DNA"/>
</dbReference>
<sequence>MQPSNSSPGFTPLHSSEHNCLFGFRSDARATELYDEAMQRQHAALGLLCALGGTPHLNELSDEPLSGCIQAVRLLCGDAAGLYSAAWERVQQEAA</sequence>
<proteinExistence type="predicted"/>
<dbReference type="RefSeq" id="WP_003281025.1">
    <property type="nucleotide sequence ID" value="NZ_JAYEET010000045.1"/>
</dbReference>
<keyword evidence="2" id="KW-1185">Reference proteome</keyword>
<evidence type="ECO:0000313" key="1">
    <source>
        <dbReference type="EMBL" id="MEA1607154.1"/>
    </source>
</evidence>
<reference evidence="1 2" key="1">
    <citation type="submission" date="2023-12" db="EMBL/GenBank/DDBJ databases">
        <title>Pseudomonas sp. T5W1.</title>
        <authorList>
            <person name="Maltman C."/>
        </authorList>
    </citation>
    <scope>NUCLEOTIDE SEQUENCE [LARGE SCALE GENOMIC DNA]</scope>
    <source>
        <strain evidence="1 2">T5W1</strain>
    </source>
</reference>
<organism evidence="1 2">
    <name type="scientific">Pseudomonas spirodelae</name>
    <dbReference type="NCBI Taxonomy" id="3101751"/>
    <lineage>
        <taxon>Bacteria</taxon>
        <taxon>Pseudomonadati</taxon>
        <taxon>Pseudomonadota</taxon>
        <taxon>Gammaproteobacteria</taxon>
        <taxon>Pseudomonadales</taxon>
        <taxon>Pseudomonadaceae</taxon>
        <taxon>Pseudomonas</taxon>
    </lineage>
</organism>
<evidence type="ECO:0000313" key="2">
    <source>
        <dbReference type="Proteomes" id="UP001292571"/>
    </source>
</evidence>
<protein>
    <recommendedName>
        <fullName evidence="3">DUF3077 domain-containing protein</fullName>
    </recommendedName>
</protein>
<dbReference type="Proteomes" id="UP001292571">
    <property type="component" value="Unassembled WGS sequence"/>
</dbReference>
<gene>
    <name evidence="1" type="ORF">SOP97_15230</name>
</gene>
<accession>A0ABU5PC22</accession>